<dbReference type="Pfam" id="PF02866">
    <property type="entry name" value="Ldh_1_C"/>
    <property type="match status" value="1"/>
</dbReference>
<keyword evidence="9" id="KW-0030">Aminoacyl-tRNA synthetase</keyword>
<dbReference type="InterPro" id="IPR010097">
    <property type="entry name" value="Malate_DH_type1"/>
</dbReference>
<evidence type="ECO:0000313" key="13">
    <source>
        <dbReference type="EMBL" id="KAK4501273.1"/>
    </source>
</evidence>
<dbReference type="EC" id="6.1.1.14" evidence="4"/>
<dbReference type="InterPro" id="IPR007125">
    <property type="entry name" value="H2A/H2B/H3"/>
</dbReference>
<evidence type="ECO:0000313" key="14">
    <source>
        <dbReference type="Proteomes" id="UP001305779"/>
    </source>
</evidence>
<evidence type="ECO:0000256" key="4">
    <source>
        <dbReference type="ARBA" id="ARBA00012829"/>
    </source>
</evidence>
<organism evidence="13 14">
    <name type="scientific">Zasmidium cellare</name>
    <name type="common">Wine cellar mold</name>
    <name type="synonym">Racodium cellare</name>
    <dbReference type="NCBI Taxonomy" id="395010"/>
    <lineage>
        <taxon>Eukaryota</taxon>
        <taxon>Fungi</taxon>
        <taxon>Dikarya</taxon>
        <taxon>Ascomycota</taxon>
        <taxon>Pezizomycotina</taxon>
        <taxon>Dothideomycetes</taxon>
        <taxon>Dothideomycetidae</taxon>
        <taxon>Mycosphaerellales</taxon>
        <taxon>Mycosphaerellaceae</taxon>
        <taxon>Zasmidium</taxon>
    </lineage>
</organism>
<dbReference type="Gene3D" id="3.30.40.230">
    <property type="match status" value="1"/>
</dbReference>
<dbReference type="Gene3D" id="3.30.720.200">
    <property type="match status" value="1"/>
</dbReference>
<keyword evidence="14" id="KW-1185">Reference proteome</keyword>
<dbReference type="Gene3D" id="3.40.50.720">
    <property type="entry name" value="NAD(P)-binding Rossmann-like Domain"/>
    <property type="match status" value="1"/>
</dbReference>
<evidence type="ECO:0000256" key="9">
    <source>
        <dbReference type="ARBA" id="ARBA00023146"/>
    </source>
</evidence>
<dbReference type="InterPro" id="IPR022383">
    <property type="entry name" value="Lactate/malate_DH_C"/>
</dbReference>
<dbReference type="SUPFAM" id="SSF56327">
    <property type="entry name" value="LDH C-terminal domain-like"/>
    <property type="match status" value="1"/>
</dbReference>
<dbReference type="PROSITE" id="PS00068">
    <property type="entry name" value="MDH"/>
    <property type="match status" value="1"/>
</dbReference>
<evidence type="ECO:0000256" key="7">
    <source>
        <dbReference type="ARBA" id="ARBA00022840"/>
    </source>
</evidence>
<dbReference type="InterPro" id="IPR045864">
    <property type="entry name" value="aa-tRNA-synth_II/BPL/LPL"/>
</dbReference>
<dbReference type="PRINTS" id="PR01043">
    <property type="entry name" value="TRNASYNTHGLY"/>
</dbReference>
<dbReference type="InterPro" id="IPR004154">
    <property type="entry name" value="Anticodon-bd"/>
</dbReference>
<dbReference type="Gene3D" id="1.10.20.10">
    <property type="entry name" value="Histone, subunit A"/>
    <property type="match status" value="1"/>
</dbReference>
<dbReference type="CDD" id="cd22908">
    <property type="entry name" value="HFD_NFYC-like"/>
    <property type="match status" value="1"/>
</dbReference>
<dbReference type="Pfam" id="PF00056">
    <property type="entry name" value="Ldh_1_N"/>
    <property type="match status" value="1"/>
</dbReference>
<dbReference type="Gene3D" id="3.90.110.10">
    <property type="entry name" value="Lactate dehydrogenase/glycoside hydrolase, family 4, C-terminal"/>
    <property type="match status" value="1"/>
</dbReference>
<evidence type="ECO:0000256" key="8">
    <source>
        <dbReference type="ARBA" id="ARBA00022917"/>
    </source>
</evidence>
<evidence type="ECO:0000256" key="3">
    <source>
        <dbReference type="ARBA" id="ARBA00011738"/>
    </source>
</evidence>
<evidence type="ECO:0000256" key="2">
    <source>
        <dbReference type="ARBA" id="ARBA00008824"/>
    </source>
</evidence>
<evidence type="ECO:0000256" key="11">
    <source>
        <dbReference type="SAM" id="MobiDB-lite"/>
    </source>
</evidence>
<dbReference type="EMBL" id="JAXOVC010000005">
    <property type="protein sequence ID" value="KAK4501273.1"/>
    <property type="molecule type" value="Genomic_DNA"/>
</dbReference>
<dbReference type="InterPro" id="IPR027031">
    <property type="entry name" value="Gly-tRNA_synthase/POLG2"/>
</dbReference>
<evidence type="ECO:0000256" key="6">
    <source>
        <dbReference type="ARBA" id="ARBA00022741"/>
    </source>
</evidence>
<dbReference type="InterPro" id="IPR001252">
    <property type="entry name" value="Malate_DH_AS"/>
</dbReference>
<dbReference type="NCBIfam" id="TIGR00389">
    <property type="entry name" value="glyS_dimeric"/>
    <property type="match status" value="1"/>
</dbReference>
<dbReference type="InterPro" id="IPR002315">
    <property type="entry name" value="tRNA-synt_gly"/>
</dbReference>
<dbReference type="PANTHER" id="PTHR10745:SF0">
    <property type="entry name" value="GLYCINE--TRNA LIGASE"/>
    <property type="match status" value="1"/>
</dbReference>
<comment type="similarity">
    <text evidence="2">Belongs to the LDH/MDH superfamily. MDH type 1 family.</text>
</comment>
<protein>
    <recommendedName>
        <fullName evidence="4">glycine--tRNA ligase</fullName>
        <ecNumber evidence="4">6.1.1.14</ecNumber>
    </recommendedName>
    <alternativeName>
        <fullName evidence="10">Diadenosine tetraphosphate synthetase</fullName>
    </alternativeName>
</protein>
<gene>
    <name evidence="13" type="ORF">PRZ48_007080</name>
</gene>
<evidence type="ECO:0000256" key="1">
    <source>
        <dbReference type="ARBA" id="ARBA00008226"/>
    </source>
</evidence>
<reference evidence="13 14" key="1">
    <citation type="journal article" date="2023" name="G3 (Bethesda)">
        <title>A chromosome-level genome assembly of Zasmidium syzygii isolated from banana leaves.</title>
        <authorList>
            <person name="van Westerhoven A.C."/>
            <person name="Mehrabi R."/>
            <person name="Talebi R."/>
            <person name="Steentjes M.B.F."/>
            <person name="Corcolon B."/>
            <person name="Chong P.A."/>
            <person name="Kema G.H.J."/>
            <person name="Seidl M.F."/>
        </authorList>
    </citation>
    <scope>NUCLEOTIDE SEQUENCE [LARGE SCALE GENOMIC DNA]</scope>
    <source>
        <strain evidence="13 14">P124</strain>
    </source>
</reference>
<feature type="region of interest" description="Disordered" evidence="11">
    <location>
        <begin position="126"/>
        <end position="148"/>
    </location>
</feature>
<comment type="subunit">
    <text evidence="3">Homodimer.</text>
</comment>
<dbReference type="SUPFAM" id="SSF51735">
    <property type="entry name" value="NAD(P)-binding Rossmann-fold domains"/>
    <property type="match status" value="1"/>
</dbReference>
<dbReference type="PANTHER" id="PTHR10745">
    <property type="entry name" value="GLYCYL-TRNA SYNTHETASE/DNA POLYMERASE SUBUNIT GAMMA-2"/>
    <property type="match status" value="1"/>
</dbReference>
<name>A0ABR0EJA7_ZASCE</name>
<dbReference type="SUPFAM" id="SSF55681">
    <property type="entry name" value="Class II aaRS and biotin synthetases"/>
    <property type="match status" value="1"/>
</dbReference>
<dbReference type="InterPro" id="IPR006195">
    <property type="entry name" value="aa-tRNA-synth_II"/>
</dbReference>
<keyword evidence="7" id="KW-0067">ATP-binding</keyword>
<keyword evidence="5" id="KW-0436">Ligase</keyword>
<keyword evidence="6" id="KW-0547">Nucleotide-binding</keyword>
<feature type="region of interest" description="Disordered" evidence="11">
    <location>
        <begin position="1060"/>
        <end position="1088"/>
    </location>
</feature>
<dbReference type="SUPFAM" id="SSF52954">
    <property type="entry name" value="Class II aaRS ABD-related"/>
    <property type="match status" value="1"/>
</dbReference>
<evidence type="ECO:0000256" key="5">
    <source>
        <dbReference type="ARBA" id="ARBA00022598"/>
    </source>
</evidence>
<dbReference type="Proteomes" id="UP001305779">
    <property type="component" value="Unassembled WGS sequence"/>
</dbReference>
<evidence type="ECO:0000256" key="10">
    <source>
        <dbReference type="ARBA" id="ARBA00030057"/>
    </source>
</evidence>
<dbReference type="CDD" id="cd00858">
    <property type="entry name" value="GlyRS_anticodon"/>
    <property type="match status" value="1"/>
</dbReference>
<dbReference type="CDD" id="cd01337">
    <property type="entry name" value="MDH_glyoxysomal_mitochondrial"/>
    <property type="match status" value="1"/>
</dbReference>
<dbReference type="NCBIfam" id="NF003211">
    <property type="entry name" value="PRK04173.1"/>
    <property type="match status" value="1"/>
</dbReference>
<dbReference type="InterPro" id="IPR015955">
    <property type="entry name" value="Lactate_DH/Glyco_Ohase_4_C"/>
</dbReference>
<dbReference type="Pfam" id="PF03129">
    <property type="entry name" value="HGTP_anticodon"/>
    <property type="match status" value="1"/>
</dbReference>
<feature type="domain" description="Aminoacyl-transfer RNA synthetases class-II family profile" evidence="12">
    <location>
        <begin position="193"/>
        <end position="534"/>
    </location>
</feature>
<dbReference type="Gene3D" id="3.30.930.10">
    <property type="entry name" value="Bira Bifunctional Protein, Domain 2"/>
    <property type="match status" value="1"/>
</dbReference>
<dbReference type="Gene3D" id="3.40.50.800">
    <property type="entry name" value="Anticodon-binding domain"/>
    <property type="match status" value="1"/>
</dbReference>
<comment type="caution">
    <text evidence="13">The sequence shown here is derived from an EMBL/GenBank/DDBJ whole genome shotgun (WGS) entry which is preliminary data.</text>
</comment>
<dbReference type="Pfam" id="PF00125">
    <property type="entry name" value="Histone"/>
    <property type="match status" value="1"/>
</dbReference>
<dbReference type="InterPro" id="IPR001236">
    <property type="entry name" value="Lactate/malate_DH_N"/>
</dbReference>
<dbReference type="CDD" id="cd00774">
    <property type="entry name" value="GlyRS-like_core"/>
    <property type="match status" value="1"/>
</dbReference>
<comment type="similarity">
    <text evidence="1">Belongs to the class-II aminoacyl-tRNA synthetase family.</text>
</comment>
<dbReference type="InterPro" id="IPR033731">
    <property type="entry name" value="GlyRS-like_core"/>
</dbReference>
<dbReference type="InterPro" id="IPR009072">
    <property type="entry name" value="Histone-fold"/>
</dbReference>
<dbReference type="NCBIfam" id="TIGR01772">
    <property type="entry name" value="MDH_euk_gproteo"/>
    <property type="match status" value="1"/>
</dbReference>
<evidence type="ECO:0000259" key="12">
    <source>
        <dbReference type="PROSITE" id="PS50862"/>
    </source>
</evidence>
<keyword evidence="8" id="KW-0648">Protein biosynthesis</keyword>
<dbReference type="InterPro" id="IPR036291">
    <property type="entry name" value="NAD(P)-bd_dom_sf"/>
</dbReference>
<sequence length="1418" mass="156264">MATDYKTLAGQEFDRGAFESLLRRKVFLWQSFEPYGATKGLFDYGPPLETLEAEVINIWRDHFIRAEKMMSLKCSMLTPYQVLKTSGHVDKFADFMCKDPKTGEILRSDHLIKDVIEERLKGDRIARGENVSDEPEDPKKKKKSKAAKTAVKLDDAQVKEYEHLLATLDDQTGDDMGAIIKKHDIRNPTTGNEVEPPVAVNLMFQTQIGASGKEPAFLRPETAQGQFLSFQKLVEFSDGQLPFASASIGYSFRNELSPRSGLLRVREFLMAEVEHFVDPESGKKHPKFASVKDVKLPLLSRDAQQAGGSTPVEVPIGEAVANKLVDNETLGYFLVRIMLFMQKIGVDQKKLRFRQHMANEMAHYAADCWDCELLSSYGWIECVGCADRSAYDLSVHMKATGQPLHIREPLKEPKRVEEYVAQLDKKKSGPKFKKDAGKVQQALDELTQDVKEKLSISLEKDGKVDVEVPELGTVELEKDIVAIQKEVRTETMREFIPNVIEPSFGIGRILYSLMEHAYWTRENDTARSVMSFKPTVAPIKVLVVPLQKDTRFASSLAELEQRLDDESISFRVDQSGVSIGKRYSRNDELGIPFGITIDYQSLEDNSYTLRDRDSTKQVRASLDQILEAISKMVKGKELWGDVQKRLPAFEGKEEDKEPAPAFFNPHVTSLANFGNIQNGGSRFLIGFISRSYFIGYGIAFTPGKPSKEPDLIRGLDDELYVLMFLFTSDVAPPPPRAGARPPATEVVGHAAALRTATSWQQGPMSPASSALLDLLHSSMSFDKTVFPAKMQTPYGAPPGQVPAAQPKRYDGKGGTPLYDQNHGGHYGASAAIAAQGHAPPPETFTGHWQNVSQGLSGPYRDILNTYWQNQVTRLETDDHDYKLHQLPLARIKKVMKADPEVKMISAEAPILFAKGCDIFITELTMRAWIHAEENKRRTLQRSDIASALAKSDMFDFLIDIVPREDATPQHKRRPEYTPVGAYTVPDPSQGGSGPIQEQPPMGGEFGGVDQQHMPQYQQQMGAYPPPQQQPQYGGGQMFDPNMYAQQGAYPMGQMQGMPQQTMYPPPQPGHPQMGQPYRQDPQSGVEDQDADVVAGASGGIGQPLSLLLKASPLVDHLSLYDVVNTPGVTADLSHISSIAQIDGYLPADNGMAKAFKDADIVVIPAGIPRKPGMTRDDLFKINAGIVQGLVEGIADNAPDAFILIISNPVNSTVPIAAEVLKKKGKFNPKKLFGVTTLDVVRAETFVQQITGAKDPSKTRIPVVGGHSGETIVPLFSKAQPSVNIPADKLDALTNRVQFGGDEVVKAKDGAGSATLSMAYAGFRFAEQVIKAAKGESGVVEPTFVYLPGVAGGDEIVKETGLEFFSVPVELGKDGAQKAQNIVKEANDYEKKLLQKCYEGLKGNIEKGVEFVHNPPKKE</sequence>
<proteinExistence type="inferred from homology"/>
<dbReference type="InterPro" id="IPR036621">
    <property type="entry name" value="Anticodon-bd_dom_sf"/>
</dbReference>
<accession>A0ABR0EJA7</accession>
<dbReference type="PROSITE" id="PS50862">
    <property type="entry name" value="AA_TRNA_LIGASE_II"/>
    <property type="match status" value="1"/>
</dbReference>
<dbReference type="SUPFAM" id="SSF47113">
    <property type="entry name" value="Histone-fold"/>
    <property type="match status" value="1"/>
</dbReference>